<organism evidence="18 19">
    <name type="scientific">Albula glossodonta</name>
    <name type="common">roundjaw bonefish</name>
    <dbReference type="NCBI Taxonomy" id="121402"/>
    <lineage>
        <taxon>Eukaryota</taxon>
        <taxon>Metazoa</taxon>
        <taxon>Chordata</taxon>
        <taxon>Craniata</taxon>
        <taxon>Vertebrata</taxon>
        <taxon>Euteleostomi</taxon>
        <taxon>Actinopterygii</taxon>
        <taxon>Neopterygii</taxon>
        <taxon>Teleostei</taxon>
        <taxon>Albuliformes</taxon>
        <taxon>Albulidae</taxon>
        <taxon>Albula</taxon>
    </lineage>
</organism>
<dbReference type="OrthoDB" id="10264956at2759"/>
<evidence type="ECO:0000256" key="12">
    <source>
        <dbReference type="ARBA" id="ARBA00023180"/>
    </source>
</evidence>
<keyword evidence="11" id="KW-1015">Disulfide bond</keyword>
<keyword evidence="4" id="KW-0328">Glycosyltransferase</keyword>
<comment type="similarity">
    <text evidence="3">Belongs to the glycosyltransferase 29 family.</text>
</comment>
<comment type="catalytic activity">
    <reaction evidence="16">
        <text>a 3-O-[N-acetyl-alpha-D-galactosaminyl]-L-threonyl-[protein] + CMP-N-acetyl-beta-neuraminate = a 3-O-[N-acetyl-alpha-neuraminosyl-(2-&gt;6)-N-acetyl-alpha-D-galactosaminyl]-L-threonyl-[protein] + CMP + H(+)</text>
        <dbReference type="Rhea" id="RHEA:81643"/>
        <dbReference type="Rhea" id="RHEA-COMP:11689"/>
        <dbReference type="Rhea" id="RHEA-COMP:19720"/>
        <dbReference type="ChEBI" id="CHEBI:15378"/>
        <dbReference type="ChEBI" id="CHEBI:57812"/>
        <dbReference type="ChEBI" id="CHEBI:60377"/>
        <dbReference type="ChEBI" id="CHEBI:87075"/>
        <dbReference type="ChEBI" id="CHEBI:231970"/>
    </reaction>
    <physiologicalReaction direction="left-to-right" evidence="16">
        <dbReference type="Rhea" id="RHEA:81644"/>
    </physiologicalReaction>
</comment>
<evidence type="ECO:0000313" key="18">
    <source>
        <dbReference type="EMBL" id="KAG9350335.1"/>
    </source>
</evidence>
<evidence type="ECO:0000256" key="13">
    <source>
        <dbReference type="ARBA" id="ARBA00036348"/>
    </source>
</evidence>
<dbReference type="EC" id="2.4.3.3" evidence="14"/>
<evidence type="ECO:0000256" key="16">
    <source>
        <dbReference type="ARBA" id="ARBA00052285"/>
    </source>
</evidence>
<keyword evidence="10 17" id="KW-0472">Membrane</keyword>
<dbReference type="GO" id="GO:0001665">
    <property type="term" value="F:alpha-N-acetylgalactosaminide alpha-2,6-sialyltransferase activity"/>
    <property type="evidence" value="ECO:0007669"/>
    <property type="project" value="UniProtKB-EC"/>
</dbReference>
<accession>A0A8T2PCT8</accession>
<keyword evidence="9" id="KW-0333">Golgi apparatus</keyword>
<keyword evidence="7" id="KW-0735">Signal-anchor</keyword>
<evidence type="ECO:0000313" key="19">
    <source>
        <dbReference type="Proteomes" id="UP000824540"/>
    </source>
</evidence>
<evidence type="ECO:0000256" key="7">
    <source>
        <dbReference type="ARBA" id="ARBA00022968"/>
    </source>
</evidence>
<evidence type="ECO:0000256" key="14">
    <source>
        <dbReference type="ARBA" id="ARBA00039109"/>
    </source>
</evidence>
<evidence type="ECO:0000256" key="6">
    <source>
        <dbReference type="ARBA" id="ARBA00022692"/>
    </source>
</evidence>
<reference evidence="18" key="1">
    <citation type="thesis" date="2021" institute="BYU ScholarsArchive" country="Provo, UT, USA">
        <title>Applications of and Algorithms for Genome Assembly and Genomic Analyses with an Emphasis on Marine Teleosts.</title>
        <authorList>
            <person name="Pickett B.D."/>
        </authorList>
    </citation>
    <scope>NUCLEOTIDE SEQUENCE</scope>
    <source>
        <strain evidence="18">HI-2016</strain>
    </source>
</reference>
<name>A0A8T2PCT8_9TELE</name>
<feature type="transmembrane region" description="Helical" evidence="17">
    <location>
        <begin position="6"/>
        <end position="27"/>
    </location>
</feature>
<protein>
    <recommendedName>
        <fullName evidence="14">alpha-N-acetylgalactosaminide alpha-2,6-sialyltransferase</fullName>
        <ecNumber evidence="14">2.4.3.3</ecNumber>
    </recommendedName>
</protein>
<evidence type="ECO:0000256" key="11">
    <source>
        <dbReference type="ARBA" id="ARBA00023157"/>
    </source>
</evidence>
<proteinExistence type="inferred from homology"/>
<keyword evidence="6 17" id="KW-0812">Transmembrane</keyword>
<sequence length="675" mass="78589">MPTTKFLRLALAIFLCVILYAFIWDLLSSQQFGNKRKNSFEKSEVKLTGLFKWKEVTMGHNPNIIMMGGGTGQNTGTRQMTDSKAGSVAGMEQTHQHFLNSYNNIDDMQKNISIKTNITEDIVKTIQTNHKFAKIVTSQVTKAKITPMKPLNGKDFKKLPMWDFDDVYLRDPQPRKTTCQQSIRNSENPEFKKAFIPNIRLFMNKEDLNISEWNRLAHFNNPFGFMGYKYTEVKKVVDLIPKLADYQLLPVPEAEKQGCIRCAVVATGGILNGSKMGKEIDSHDYVFRMNGAVIKGYEEDVGSKTSVYVHTAHSMVSVHYTLKKFGFKNIPNDKYSFKKMPRWPFEDMYLQHPKPRDMTCQQSLRNSKDPEFKEAFIPNIQLFLHKGHVNISEWNRLAHFNNPFGFMGYKYTVVKEAVDLIPKLDYQLLPVPEAEKQGCIRCAVVATGGILNGSKMGKEIDSHDYVFRMNGAVTNGHEDDVGHRTSIYVHTAHSLISSLTVLKNKGFKHLPQDKDIKYVLIPEGLRDYNFLEYLYKRRRIPKGEYRGRTPISYYSGHFRESKFYVLHPDFLRYVRNRFLRASHLKSSRWWMYRPTNGAFSLFLALHTCDSVNAYGFNTGSHRKYPNYYYDNKHTKVVFFTNHDYNLEMHTWKKLDKNKIIKLYQRDEDYTHKMYK</sequence>
<keyword evidence="5" id="KW-0808">Transferase</keyword>
<evidence type="ECO:0000256" key="8">
    <source>
        <dbReference type="ARBA" id="ARBA00022989"/>
    </source>
</evidence>
<evidence type="ECO:0000256" key="1">
    <source>
        <dbReference type="ARBA" id="ARBA00004323"/>
    </source>
</evidence>
<dbReference type="PANTHER" id="PTHR45941">
    <property type="entry name" value="ALPHA-N-ACETYLGALACTOSAMINIDE ALPHA-2,6-SIALYLTRANSFERASE 2-LIKE-RELATED"/>
    <property type="match status" value="1"/>
</dbReference>
<gene>
    <name evidence="18" type="ORF">JZ751_026689</name>
</gene>
<keyword evidence="8 17" id="KW-1133">Transmembrane helix</keyword>
<evidence type="ECO:0000256" key="2">
    <source>
        <dbReference type="ARBA" id="ARBA00004922"/>
    </source>
</evidence>
<dbReference type="Pfam" id="PF00777">
    <property type="entry name" value="Glyco_transf_29"/>
    <property type="match status" value="2"/>
</dbReference>
<comment type="catalytic activity">
    <reaction evidence="13">
        <text>a beta-D-galactosyl-(1-&gt;3)-N-acetyl-alpha-D-galactosaminyl derivative + CMP-N-acetyl-beta-neuraminate = a beta-D-galactosyl-(1-&gt;3)-[N-acetyl-alpha-neuraminyl-(2-&gt;6)]-N-acetyl-alpha-D-galactosaminyl derivative + CMP + H(+)</text>
        <dbReference type="Rhea" id="RHEA:11136"/>
        <dbReference type="ChEBI" id="CHEBI:15378"/>
        <dbReference type="ChEBI" id="CHEBI:57812"/>
        <dbReference type="ChEBI" id="CHEBI:60377"/>
        <dbReference type="ChEBI" id="CHEBI:133470"/>
        <dbReference type="ChEBI" id="CHEBI:140764"/>
        <dbReference type="EC" id="2.4.3.3"/>
    </reaction>
    <physiologicalReaction direction="left-to-right" evidence="13">
        <dbReference type="Rhea" id="RHEA:11137"/>
    </physiologicalReaction>
</comment>
<dbReference type="GO" id="GO:0009312">
    <property type="term" value="P:oligosaccharide biosynthetic process"/>
    <property type="evidence" value="ECO:0007669"/>
    <property type="project" value="TreeGrafter"/>
</dbReference>
<dbReference type="InterPro" id="IPR038578">
    <property type="entry name" value="GT29-like_sf"/>
</dbReference>
<keyword evidence="12" id="KW-0325">Glycoprotein</keyword>
<evidence type="ECO:0000256" key="17">
    <source>
        <dbReference type="SAM" id="Phobius"/>
    </source>
</evidence>
<dbReference type="AlphaFoldDB" id="A0A8T2PCT8"/>
<comment type="pathway">
    <text evidence="2">Protein modification; protein glycosylation.</text>
</comment>
<evidence type="ECO:0000256" key="15">
    <source>
        <dbReference type="ARBA" id="ARBA00050664"/>
    </source>
</evidence>
<dbReference type="EMBL" id="JAFBMS010000008">
    <property type="protein sequence ID" value="KAG9350335.1"/>
    <property type="molecule type" value="Genomic_DNA"/>
</dbReference>
<dbReference type="Gene3D" id="3.90.1480.20">
    <property type="entry name" value="Glycosyl transferase family 29"/>
    <property type="match status" value="2"/>
</dbReference>
<dbReference type="Proteomes" id="UP000824540">
    <property type="component" value="Unassembled WGS sequence"/>
</dbReference>
<keyword evidence="19" id="KW-1185">Reference proteome</keyword>
<comment type="caution">
    <text evidence="18">The sequence shown here is derived from an EMBL/GenBank/DDBJ whole genome shotgun (WGS) entry which is preliminary data.</text>
</comment>
<dbReference type="FunFam" id="3.90.1480.20:FF:000015">
    <property type="entry name" value="Lactosylceramide alpha-2,3-sialyltransferase"/>
    <property type="match status" value="1"/>
</dbReference>
<dbReference type="GO" id="GO:0000139">
    <property type="term" value="C:Golgi membrane"/>
    <property type="evidence" value="ECO:0007669"/>
    <property type="project" value="UniProtKB-SubCell"/>
</dbReference>
<evidence type="ECO:0000256" key="10">
    <source>
        <dbReference type="ARBA" id="ARBA00023136"/>
    </source>
</evidence>
<evidence type="ECO:0000256" key="3">
    <source>
        <dbReference type="ARBA" id="ARBA00006003"/>
    </source>
</evidence>
<evidence type="ECO:0000256" key="5">
    <source>
        <dbReference type="ARBA" id="ARBA00022679"/>
    </source>
</evidence>
<evidence type="ECO:0000256" key="9">
    <source>
        <dbReference type="ARBA" id="ARBA00023034"/>
    </source>
</evidence>
<comment type="subcellular location">
    <subcellularLocation>
        <location evidence="1">Golgi apparatus membrane</location>
        <topology evidence="1">Single-pass type II membrane protein</topology>
    </subcellularLocation>
</comment>
<dbReference type="InterPro" id="IPR001675">
    <property type="entry name" value="Glyco_trans_29"/>
</dbReference>
<dbReference type="PANTHER" id="PTHR45941:SF1">
    <property type="entry name" value="ALPHA-N-ACETYLGALACTOSAMINIDE ALPHA-2,6-SIALYLTRANSFERASE 1"/>
    <property type="match status" value="1"/>
</dbReference>
<comment type="catalytic activity">
    <reaction evidence="15">
        <text>a 3-O-[N-acetyl-alpha-neuraminyl-(2-&gt;3)-beta-D-galactosyl-(1-&gt;3)-N-acetyl-alpha-D-galactosaminyl]-L-threonyl-[protein] + CMP-N-acetyl-beta-neuraminate = a 3-O-{alpha-Neu5Ac-(2-&gt;3)-beta-D-Gal-(1-&gt;3)-[alpha-Neu5Ac-(2-&gt;6)]-alpha-D-GalNAc}-L-threonyl-[protein] + CMP + H(+)</text>
        <dbReference type="Rhea" id="RHEA:81659"/>
        <dbReference type="Rhea" id="RHEA-COMP:14417"/>
        <dbReference type="Rhea" id="RHEA-COMP:16763"/>
        <dbReference type="ChEBI" id="CHEBI:15378"/>
        <dbReference type="ChEBI" id="CHEBI:57812"/>
        <dbReference type="ChEBI" id="CHEBI:60377"/>
        <dbReference type="ChEBI" id="CHEBI:139598"/>
        <dbReference type="ChEBI" id="CHEBI:156398"/>
    </reaction>
    <physiologicalReaction direction="left-to-right" evidence="15">
        <dbReference type="Rhea" id="RHEA:81660"/>
    </physiologicalReaction>
</comment>
<evidence type="ECO:0000256" key="4">
    <source>
        <dbReference type="ARBA" id="ARBA00022676"/>
    </source>
</evidence>